<dbReference type="Gene3D" id="3.40.190.10">
    <property type="entry name" value="Periplasmic binding protein-like II"/>
    <property type="match status" value="2"/>
</dbReference>
<dbReference type="KEGG" id="plad:PPGU16_39430"/>
<evidence type="ECO:0000256" key="4">
    <source>
        <dbReference type="ARBA" id="ARBA00023163"/>
    </source>
</evidence>
<evidence type="ECO:0000256" key="1">
    <source>
        <dbReference type="ARBA" id="ARBA00009437"/>
    </source>
</evidence>
<dbReference type="GO" id="GO:0003700">
    <property type="term" value="F:DNA-binding transcription factor activity"/>
    <property type="evidence" value="ECO:0007669"/>
    <property type="project" value="InterPro"/>
</dbReference>
<dbReference type="PROSITE" id="PS50931">
    <property type="entry name" value="HTH_LYSR"/>
    <property type="match status" value="1"/>
</dbReference>
<evidence type="ECO:0000256" key="3">
    <source>
        <dbReference type="ARBA" id="ARBA00023125"/>
    </source>
</evidence>
<dbReference type="InterPro" id="IPR005119">
    <property type="entry name" value="LysR_subst-bd"/>
</dbReference>
<dbReference type="SUPFAM" id="SSF46785">
    <property type="entry name" value="Winged helix' DNA-binding domain"/>
    <property type="match status" value="1"/>
</dbReference>
<accession>A0A7I8BQ03</accession>
<evidence type="ECO:0000256" key="2">
    <source>
        <dbReference type="ARBA" id="ARBA00023015"/>
    </source>
</evidence>
<dbReference type="GO" id="GO:0006351">
    <property type="term" value="P:DNA-templated transcription"/>
    <property type="evidence" value="ECO:0007669"/>
    <property type="project" value="TreeGrafter"/>
</dbReference>
<organism evidence="6 7">
    <name type="scientific">Paraburkholderia largidicola</name>
    <dbReference type="NCBI Taxonomy" id="3014751"/>
    <lineage>
        <taxon>Bacteria</taxon>
        <taxon>Pseudomonadati</taxon>
        <taxon>Pseudomonadota</taxon>
        <taxon>Betaproteobacteria</taxon>
        <taxon>Burkholderiales</taxon>
        <taxon>Burkholderiaceae</taxon>
        <taxon>Paraburkholderia</taxon>
    </lineage>
</organism>
<protein>
    <submittedName>
        <fullName evidence="6">LysR family transcriptional regulator</fullName>
    </submittedName>
</protein>
<keyword evidence="4" id="KW-0804">Transcription</keyword>
<dbReference type="RefSeq" id="WP_180724511.1">
    <property type="nucleotide sequence ID" value="NZ_AP023175.1"/>
</dbReference>
<keyword evidence="7" id="KW-1185">Reference proteome</keyword>
<dbReference type="GO" id="GO:0043565">
    <property type="term" value="F:sequence-specific DNA binding"/>
    <property type="evidence" value="ECO:0007669"/>
    <property type="project" value="TreeGrafter"/>
</dbReference>
<evidence type="ECO:0000313" key="7">
    <source>
        <dbReference type="Proteomes" id="UP000510888"/>
    </source>
</evidence>
<evidence type="ECO:0000313" key="6">
    <source>
        <dbReference type="EMBL" id="BCF90876.1"/>
    </source>
</evidence>
<comment type="similarity">
    <text evidence="1">Belongs to the LysR transcriptional regulatory family.</text>
</comment>
<dbReference type="PANTHER" id="PTHR30537:SF20">
    <property type="entry name" value="TRANSCRIPTIONAL REGULATORY PROTEIN"/>
    <property type="match status" value="1"/>
</dbReference>
<dbReference type="InterPro" id="IPR000847">
    <property type="entry name" value="LysR_HTH_N"/>
</dbReference>
<dbReference type="FunFam" id="1.10.10.10:FF:000001">
    <property type="entry name" value="LysR family transcriptional regulator"/>
    <property type="match status" value="1"/>
</dbReference>
<keyword evidence="3" id="KW-0238">DNA-binding</keyword>
<proteinExistence type="inferred from homology"/>
<dbReference type="InterPro" id="IPR036390">
    <property type="entry name" value="WH_DNA-bd_sf"/>
</dbReference>
<name>A0A7I8BQ03_9BURK</name>
<dbReference type="EMBL" id="AP023175">
    <property type="protein sequence ID" value="BCF90876.1"/>
    <property type="molecule type" value="Genomic_DNA"/>
</dbReference>
<dbReference type="Gene3D" id="1.10.10.10">
    <property type="entry name" value="Winged helix-like DNA-binding domain superfamily/Winged helix DNA-binding domain"/>
    <property type="match status" value="1"/>
</dbReference>
<feature type="domain" description="HTH lysR-type" evidence="5">
    <location>
        <begin position="3"/>
        <end position="60"/>
    </location>
</feature>
<dbReference type="Proteomes" id="UP000510888">
    <property type="component" value="Chromosome 2"/>
</dbReference>
<dbReference type="InterPro" id="IPR058163">
    <property type="entry name" value="LysR-type_TF_proteobact-type"/>
</dbReference>
<dbReference type="PANTHER" id="PTHR30537">
    <property type="entry name" value="HTH-TYPE TRANSCRIPTIONAL REGULATOR"/>
    <property type="match status" value="1"/>
</dbReference>
<dbReference type="InterPro" id="IPR036388">
    <property type="entry name" value="WH-like_DNA-bd_sf"/>
</dbReference>
<dbReference type="SUPFAM" id="SSF53850">
    <property type="entry name" value="Periplasmic binding protein-like II"/>
    <property type="match status" value="1"/>
</dbReference>
<reference evidence="6 7" key="1">
    <citation type="journal article" date="2020" name="Genes (Basel)">
        <title>Genomic Comparison of Insect Gut Symbionts from Divergent Burkholderia Subclades.</title>
        <authorList>
            <person name="Takeshita K."/>
            <person name="Kikuchi Y."/>
        </authorList>
    </citation>
    <scope>NUCLEOTIDE SEQUENCE [LARGE SCALE GENOMIC DNA]</scope>
    <source>
        <strain evidence="6 7">PGU16</strain>
    </source>
</reference>
<dbReference type="Pfam" id="PF03466">
    <property type="entry name" value="LysR_substrate"/>
    <property type="match status" value="1"/>
</dbReference>
<sequence>MKTTLDEMFAFVTIADVGSLTRAAEKLHLPNSVMSRLLRRMEQKLDTTLMRRTTRSLELTEEGQVFLEHARSILAAVDFAEEQTVSHRKQLAGRLRVNAATPFMQHVLTPLIPQFHVSYPDIELELNTSDEVIDLIEHRTDVAIRIGALRDSTLNARVLANSRLRILASPEYLDRAGRPARPADLEKHTLLGYSQLDTLNNWPLRHAGYDVYKVRPSVRASSGETLLALAENGTGIACLGDYMTTVARRRGRLVEVLVDDTVELYRPIHAVYYRNTRLSARIAVFLDFVAEHFKDAGETSQGRLPSRRLQTALK</sequence>
<dbReference type="AlphaFoldDB" id="A0A7I8BQ03"/>
<evidence type="ECO:0000259" key="5">
    <source>
        <dbReference type="PROSITE" id="PS50931"/>
    </source>
</evidence>
<gene>
    <name evidence="6" type="ORF">PPGU16_39430</name>
</gene>
<keyword evidence="2" id="KW-0805">Transcription regulation</keyword>
<dbReference type="Pfam" id="PF00126">
    <property type="entry name" value="HTH_1"/>
    <property type="match status" value="1"/>
</dbReference>